<keyword evidence="11 13" id="KW-0472">Membrane</keyword>
<evidence type="ECO:0000313" key="16">
    <source>
        <dbReference type="Proteomes" id="UP000183859"/>
    </source>
</evidence>
<evidence type="ECO:0000256" key="10">
    <source>
        <dbReference type="ARBA" id="ARBA00023004"/>
    </source>
</evidence>
<gene>
    <name evidence="15" type="ORF">PhaeoP97_01807</name>
</gene>
<comment type="subcellular location">
    <subcellularLocation>
        <location evidence="2">Cell membrane</location>
        <topology evidence="2">Multi-pass membrane protein</topology>
    </subcellularLocation>
</comment>
<name>A0A1L3I502_9RHOB</name>
<dbReference type="GO" id="GO:0005886">
    <property type="term" value="C:plasma membrane"/>
    <property type="evidence" value="ECO:0007669"/>
    <property type="project" value="UniProtKB-SubCell"/>
</dbReference>
<feature type="transmembrane region" description="Helical" evidence="13">
    <location>
        <begin position="220"/>
        <end position="241"/>
    </location>
</feature>
<feature type="transmembrane region" description="Helical" evidence="13">
    <location>
        <begin position="74"/>
        <end position="92"/>
    </location>
</feature>
<feature type="transmembrane region" description="Helical" evidence="13">
    <location>
        <begin position="24"/>
        <end position="43"/>
    </location>
</feature>
<evidence type="ECO:0000256" key="1">
    <source>
        <dbReference type="ARBA" id="ARBA00001970"/>
    </source>
</evidence>
<evidence type="ECO:0000256" key="8">
    <source>
        <dbReference type="ARBA" id="ARBA00022982"/>
    </source>
</evidence>
<evidence type="ECO:0000256" key="11">
    <source>
        <dbReference type="ARBA" id="ARBA00023136"/>
    </source>
</evidence>
<keyword evidence="9 13" id="KW-1133">Transmembrane helix</keyword>
<dbReference type="SMART" id="SM00867">
    <property type="entry name" value="YceI"/>
    <property type="match status" value="1"/>
</dbReference>
<dbReference type="SUPFAM" id="SSF81342">
    <property type="entry name" value="Transmembrane di-heme cytochromes"/>
    <property type="match status" value="1"/>
</dbReference>
<dbReference type="PANTHER" id="PTHR30529:SF7">
    <property type="entry name" value="CYTOCHROME B561 BACTERIAL_NI-HYDROGENASE DOMAIN-CONTAINING PROTEIN"/>
    <property type="match status" value="1"/>
</dbReference>
<organism evidence="15 16">
    <name type="scientific">Phaeobacter porticola</name>
    <dbReference type="NCBI Taxonomy" id="1844006"/>
    <lineage>
        <taxon>Bacteria</taxon>
        <taxon>Pseudomonadati</taxon>
        <taxon>Pseudomonadota</taxon>
        <taxon>Alphaproteobacteria</taxon>
        <taxon>Rhodobacterales</taxon>
        <taxon>Roseobacteraceae</taxon>
        <taxon>Phaeobacter</taxon>
    </lineage>
</organism>
<dbReference type="AlphaFoldDB" id="A0A1L3I502"/>
<evidence type="ECO:0000256" key="6">
    <source>
        <dbReference type="ARBA" id="ARBA00022692"/>
    </source>
</evidence>
<evidence type="ECO:0000256" key="3">
    <source>
        <dbReference type="ARBA" id="ARBA00022448"/>
    </source>
</evidence>
<feature type="domain" description="Lipid/polyisoprenoid-binding YceI-like" evidence="14">
    <location>
        <begin position="276"/>
        <end position="431"/>
    </location>
</feature>
<dbReference type="RefSeq" id="WP_072504782.1">
    <property type="nucleotide sequence ID" value="NZ_CP016364.1"/>
</dbReference>
<sequence length="434" mass="46091">MSSPASSPAARHNTAQHYGSVAKGFHWLTALLMLAVFPLGYFANDLAHHIQSADFDGAQATLNRAALLFSLHKTLGLALFLTALLRILWALSQPKPVALHPERQAETVLAEVVHWLLYGALVAAPLTGWIHHAATTGFAPIWWPFGQSLPFVPKSEAVAAVFGGLHWLFVWTLAVALGLHIAGALKHEVIDRDATLRRMLPGRAPEVTAQTETPHGALPFLVALAIWGLVLAGGGAFGLYAPHSHASADTTAAHGDDHTHEVATDAAPAEALPAGGWVVEDGTLAIAIVQMGSEVRGQFDQWQASIAFEEPNAPGPAGTVTVSVAIPSLMLGSVTDQAMGPDYFDSASYPTAEFRAEIEKLAEGYIAEGTLRIRDQEVPLRLPFTLDLNGDTATMSGSAEVNRLDFNIGQGVQDEGSLAYAVTITVDLTARRAP</sequence>
<evidence type="ECO:0000256" key="13">
    <source>
        <dbReference type="SAM" id="Phobius"/>
    </source>
</evidence>
<comment type="cofactor">
    <cofactor evidence="1">
        <name>heme b</name>
        <dbReference type="ChEBI" id="CHEBI:60344"/>
    </cofactor>
</comment>
<dbReference type="InterPro" id="IPR016174">
    <property type="entry name" value="Di-haem_cyt_TM"/>
</dbReference>
<comment type="similarity">
    <text evidence="12">Belongs to the cytochrome b561 family.</text>
</comment>
<dbReference type="SUPFAM" id="SSF101874">
    <property type="entry name" value="YceI-like"/>
    <property type="match status" value="1"/>
</dbReference>
<keyword evidence="6 13" id="KW-0812">Transmembrane</keyword>
<dbReference type="OrthoDB" id="1247465at2"/>
<accession>A0A1L3I502</accession>
<keyword evidence="4" id="KW-1003">Cell membrane</keyword>
<evidence type="ECO:0000259" key="14">
    <source>
        <dbReference type="SMART" id="SM00867"/>
    </source>
</evidence>
<keyword evidence="3" id="KW-0813">Transport</keyword>
<proteinExistence type="inferred from homology"/>
<evidence type="ECO:0000256" key="2">
    <source>
        <dbReference type="ARBA" id="ARBA00004651"/>
    </source>
</evidence>
<dbReference type="STRING" id="1844006.PhaeoP97_01807"/>
<keyword evidence="10" id="KW-0408">Iron</keyword>
<dbReference type="InterPro" id="IPR036761">
    <property type="entry name" value="TTHA0802/YceI-like_sf"/>
</dbReference>
<dbReference type="Gene3D" id="2.40.128.110">
    <property type="entry name" value="Lipid/polyisoprenoid-binding, YceI-like"/>
    <property type="match status" value="1"/>
</dbReference>
<dbReference type="KEGG" id="php:PhaeoP97_01807"/>
<evidence type="ECO:0000256" key="7">
    <source>
        <dbReference type="ARBA" id="ARBA00022723"/>
    </source>
</evidence>
<dbReference type="GO" id="GO:0022904">
    <property type="term" value="P:respiratory electron transport chain"/>
    <property type="evidence" value="ECO:0007669"/>
    <property type="project" value="InterPro"/>
</dbReference>
<feature type="transmembrane region" description="Helical" evidence="13">
    <location>
        <begin position="157"/>
        <end position="182"/>
    </location>
</feature>
<dbReference type="InterPro" id="IPR011577">
    <property type="entry name" value="Cyt_b561_bac/Ni-Hgenase"/>
</dbReference>
<evidence type="ECO:0000256" key="12">
    <source>
        <dbReference type="ARBA" id="ARBA00037975"/>
    </source>
</evidence>
<keyword evidence="5" id="KW-0349">Heme</keyword>
<evidence type="ECO:0000256" key="9">
    <source>
        <dbReference type="ARBA" id="ARBA00022989"/>
    </source>
</evidence>
<protein>
    <submittedName>
        <fullName evidence="15">Cytochrome B561</fullName>
    </submittedName>
</protein>
<dbReference type="Pfam" id="PF04264">
    <property type="entry name" value="YceI"/>
    <property type="match status" value="1"/>
</dbReference>
<feature type="transmembrane region" description="Helical" evidence="13">
    <location>
        <begin position="112"/>
        <end position="145"/>
    </location>
</feature>
<keyword evidence="16" id="KW-1185">Reference proteome</keyword>
<dbReference type="GO" id="GO:0009055">
    <property type="term" value="F:electron transfer activity"/>
    <property type="evidence" value="ECO:0007669"/>
    <property type="project" value="InterPro"/>
</dbReference>
<dbReference type="EMBL" id="CP016364">
    <property type="protein sequence ID" value="APG47220.1"/>
    <property type="molecule type" value="Genomic_DNA"/>
</dbReference>
<reference evidence="16" key="1">
    <citation type="submission" date="2016-07" db="EMBL/GenBank/DDBJ databases">
        <title>Phaeobacter portensis sp. nov., a tropodithietic acid producing bacterium isolated from a German harbor.</title>
        <authorList>
            <person name="Freese H.M."/>
            <person name="Bunk B."/>
            <person name="Breider S."/>
            <person name="Brinkhoff T."/>
        </authorList>
    </citation>
    <scope>NUCLEOTIDE SEQUENCE [LARGE SCALE GENOMIC DNA]</scope>
    <source>
        <strain evidence="16">P97</strain>
    </source>
</reference>
<dbReference type="InterPro" id="IPR007372">
    <property type="entry name" value="Lipid/polyisoprenoid-bd_YceI"/>
</dbReference>
<dbReference type="Pfam" id="PF01292">
    <property type="entry name" value="Ni_hydr_CYTB"/>
    <property type="match status" value="1"/>
</dbReference>
<dbReference type="GO" id="GO:0046872">
    <property type="term" value="F:metal ion binding"/>
    <property type="evidence" value="ECO:0007669"/>
    <property type="project" value="UniProtKB-KW"/>
</dbReference>
<keyword evidence="7" id="KW-0479">Metal-binding</keyword>
<dbReference type="GO" id="GO:0020037">
    <property type="term" value="F:heme binding"/>
    <property type="evidence" value="ECO:0007669"/>
    <property type="project" value="TreeGrafter"/>
</dbReference>
<evidence type="ECO:0000256" key="4">
    <source>
        <dbReference type="ARBA" id="ARBA00022475"/>
    </source>
</evidence>
<dbReference type="Proteomes" id="UP000183859">
    <property type="component" value="Chromosome"/>
</dbReference>
<evidence type="ECO:0000313" key="15">
    <source>
        <dbReference type="EMBL" id="APG47220.1"/>
    </source>
</evidence>
<dbReference type="InterPro" id="IPR052168">
    <property type="entry name" value="Cytochrome_b561_oxidase"/>
</dbReference>
<keyword evidence="8" id="KW-0249">Electron transport</keyword>
<dbReference type="PANTHER" id="PTHR30529">
    <property type="entry name" value="CYTOCHROME B561"/>
    <property type="match status" value="1"/>
</dbReference>
<evidence type="ECO:0000256" key="5">
    <source>
        <dbReference type="ARBA" id="ARBA00022617"/>
    </source>
</evidence>